<sequence length="102" mass="11569">MVTLEQVKFQCRIDHDDEDALLLGYVAAARDHIQMYLDRTIYEVAVPDTDPDGVIDNASIDQATLMLVAHWYAHRESVSDSSMVEVPMGAYHVLQPHRRMGI</sequence>
<accession>A0ABS3NJR8</accession>
<dbReference type="Proteomes" id="UP000664554">
    <property type="component" value="Unassembled WGS sequence"/>
</dbReference>
<dbReference type="Pfam" id="PF05135">
    <property type="entry name" value="Phage_connect_1"/>
    <property type="match status" value="1"/>
</dbReference>
<name>A0ABS3NJR8_9GAMM</name>
<comment type="caution">
    <text evidence="1">The sequence shown here is derived from an EMBL/GenBank/DDBJ whole genome shotgun (WGS) entry which is preliminary data.</text>
</comment>
<gene>
    <name evidence="1" type="ORF">J3492_00260</name>
</gene>
<dbReference type="CDD" id="cd08054">
    <property type="entry name" value="gp6"/>
    <property type="match status" value="1"/>
</dbReference>
<dbReference type="EMBL" id="JAGBKM010000001">
    <property type="protein sequence ID" value="MBO1529646.1"/>
    <property type="molecule type" value="Genomic_DNA"/>
</dbReference>
<reference evidence="1 2" key="1">
    <citation type="submission" date="2021-03" db="EMBL/GenBank/DDBJ databases">
        <authorList>
            <person name="Shang D.-D."/>
            <person name="Du Z.-J."/>
            <person name="Chen G.-J."/>
        </authorList>
    </citation>
    <scope>NUCLEOTIDE SEQUENCE [LARGE SCALE GENOMIC DNA]</scope>
    <source>
        <strain evidence="1 2">F1192</strain>
    </source>
</reference>
<dbReference type="InterPro" id="IPR021146">
    <property type="entry name" value="Phage_gp6-like_head-tail"/>
</dbReference>
<organism evidence="1 2">
    <name type="scientific">Psychrobacter coccoides</name>
    <dbReference type="NCBI Taxonomy" id="2818440"/>
    <lineage>
        <taxon>Bacteria</taxon>
        <taxon>Pseudomonadati</taxon>
        <taxon>Pseudomonadota</taxon>
        <taxon>Gammaproteobacteria</taxon>
        <taxon>Moraxellales</taxon>
        <taxon>Moraxellaceae</taxon>
        <taxon>Psychrobacter</taxon>
    </lineage>
</organism>
<keyword evidence="2" id="KW-1185">Reference proteome</keyword>
<evidence type="ECO:0000313" key="1">
    <source>
        <dbReference type="EMBL" id="MBO1529646.1"/>
    </source>
</evidence>
<dbReference type="NCBIfam" id="TIGR01560">
    <property type="entry name" value="put_DNA_pack"/>
    <property type="match status" value="1"/>
</dbReference>
<dbReference type="InterPro" id="IPR006450">
    <property type="entry name" value="Phage_HK97_gp6-like"/>
</dbReference>
<dbReference type="RefSeq" id="WP_207988541.1">
    <property type="nucleotide sequence ID" value="NZ_JAGBKM010000001.1"/>
</dbReference>
<proteinExistence type="predicted"/>
<evidence type="ECO:0000313" key="2">
    <source>
        <dbReference type="Proteomes" id="UP000664554"/>
    </source>
</evidence>
<protein>
    <submittedName>
        <fullName evidence="1">Phage gp6-like head-tail connector protein</fullName>
    </submittedName>
</protein>
<dbReference type="Gene3D" id="1.10.3230.30">
    <property type="entry name" value="Phage gp6-like head-tail connector protein"/>
    <property type="match status" value="1"/>
</dbReference>